<feature type="transmembrane region" description="Helical" evidence="11">
    <location>
        <begin position="57"/>
        <end position="77"/>
    </location>
</feature>
<comment type="subcellular location">
    <subcellularLocation>
        <location evidence="1 11">Cell membrane</location>
        <topology evidence="1 11">Multi-pass membrane protein</topology>
    </subcellularLocation>
</comment>
<reference evidence="13" key="2">
    <citation type="journal article" date="2023" name="Microorganisms">
        <title>Isolation and Genomic Characteristics of Cat-Borne Campylobacter felis sp. nov. and Sheep-Borne Campylobacter ovis sp. nov.</title>
        <authorList>
            <person name="Wang H."/>
            <person name="Li Y."/>
            <person name="Gu Y."/>
            <person name="Zhou G."/>
            <person name="Chen X."/>
            <person name="Zhang X."/>
            <person name="Shao Z."/>
            <person name="Zhang J."/>
            <person name="Zhang M."/>
        </authorList>
    </citation>
    <scope>NUCLEOTIDE SEQUENCE</scope>
    <source>
        <strain evidence="13">PS10</strain>
    </source>
</reference>
<evidence type="ECO:0000256" key="8">
    <source>
        <dbReference type="ARBA" id="ARBA00022989"/>
    </source>
</evidence>
<feature type="transmembrane region" description="Helical" evidence="11">
    <location>
        <begin position="26"/>
        <end position="45"/>
    </location>
</feature>
<dbReference type="PRINTS" id="PR00164">
    <property type="entry name" value="ABC2TRNSPORT"/>
</dbReference>
<keyword evidence="3 11" id="KW-0813">Transport</keyword>
<sequence length="255" mass="29898">MFRNFCNVIFALFLREIQSRFGSKKLGYFWAIFEPFAFIAVFAFIRSSVFNTQINGVNNAVFITISFLSFLLFRNIVKKALDAFDANSALFFYSAVKPIHTVITRILIELFITLILYIILCCIGWFFMINVIPDNVYLLLLSTFWLIWFSFSLGLLFAIIGTFYENFKRTIELVLAPLMFVSAVFYSVDGMTPTFRDILLYNPLVHLMEMFRASYFSVMSLKYVDFLYLGFWTLVPCYLSLYIYIKAHKKIRAYV</sequence>
<accession>A0ABT7HT17</accession>
<reference evidence="13" key="1">
    <citation type="submission" date="2022-08" db="EMBL/GenBank/DDBJ databases">
        <authorList>
            <person name="Wang H."/>
        </authorList>
    </citation>
    <scope>NUCLEOTIDE SEQUENCE</scope>
    <source>
        <strain evidence="13">PS10</strain>
    </source>
</reference>
<proteinExistence type="inferred from homology"/>
<comment type="caution">
    <text evidence="13">The sequence shown here is derived from an EMBL/GenBank/DDBJ whole genome shotgun (WGS) entry which is preliminary data.</text>
</comment>
<keyword evidence="7" id="KW-0972">Capsule biogenesis/degradation</keyword>
<dbReference type="PROSITE" id="PS51012">
    <property type="entry name" value="ABC_TM2"/>
    <property type="match status" value="1"/>
</dbReference>
<dbReference type="Pfam" id="PF01061">
    <property type="entry name" value="ABC2_membrane"/>
    <property type="match status" value="1"/>
</dbReference>
<organism evidence="13 14">
    <name type="scientific">Campylobacter gastrosuis</name>
    <dbReference type="NCBI Taxonomy" id="2974576"/>
    <lineage>
        <taxon>Bacteria</taxon>
        <taxon>Pseudomonadati</taxon>
        <taxon>Campylobacterota</taxon>
        <taxon>Epsilonproteobacteria</taxon>
        <taxon>Campylobacterales</taxon>
        <taxon>Campylobacteraceae</taxon>
        <taxon>Campylobacter</taxon>
    </lineage>
</organism>
<comment type="similarity">
    <text evidence="2 11">Belongs to the ABC-2 integral membrane protein family.</text>
</comment>
<evidence type="ECO:0000256" key="10">
    <source>
        <dbReference type="ARBA" id="ARBA00023136"/>
    </source>
</evidence>
<evidence type="ECO:0000313" key="13">
    <source>
        <dbReference type="EMBL" id="MDL0089938.1"/>
    </source>
</evidence>
<keyword evidence="10 11" id="KW-0472">Membrane</keyword>
<gene>
    <name evidence="13" type="ORF">NYG85_11280</name>
</gene>
<evidence type="ECO:0000256" key="1">
    <source>
        <dbReference type="ARBA" id="ARBA00004651"/>
    </source>
</evidence>
<evidence type="ECO:0000256" key="2">
    <source>
        <dbReference type="ARBA" id="ARBA00007783"/>
    </source>
</evidence>
<dbReference type="PANTHER" id="PTHR30413:SF10">
    <property type="entry name" value="CAPSULE POLYSACCHARIDE EXPORT INNER-MEMBRANE PROTEIN CTRC"/>
    <property type="match status" value="1"/>
</dbReference>
<feature type="transmembrane region" description="Helical" evidence="11">
    <location>
        <begin position="144"/>
        <end position="164"/>
    </location>
</feature>
<name>A0ABT7HT17_9BACT</name>
<evidence type="ECO:0000259" key="12">
    <source>
        <dbReference type="PROSITE" id="PS51012"/>
    </source>
</evidence>
<dbReference type="PANTHER" id="PTHR30413">
    <property type="entry name" value="INNER MEMBRANE TRANSPORT PERMEASE"/>
    <property type="match status" value="1"/>
</dbReference>
<protein>
    <recommendedName>
        <fullName evidence="11">Transport permease protein</fullName>
    </recommendedName>
</protein>
<keyword evidence="5" id="KW-0762">Sugar transport</keyword>
<keyword evidence="8 11" id="KW-1133">Transmembrane helix</keyword>
<feature type="transmembrane region" description="Helical" evidence="11">
    <location>
        <begin position="106"/>
        <end position="132"/>
    </location>
</feature>
<keyword evidence="9" id="KW-0625">Polysaccharide transport</keyword>
<evidence type="ECO:0000256" key="3">
    <source>
        <dbReference type="ARBA" id="ARBA00022448"/>
    </source>
</evidence>
<feature type="transmembrane region" description="Helical" evidence="11">
    <location>
        <begin position="171"/>
        <end position="188"/>
    </location>
</feature>
<dbReference type="EMBL" id="JANURM010000028">
    <property type="protein sequence ID" value="MDL0089938.1"/>
    <property type="molecule type" value="Genomic_DNA"/>
</dbReference>
<evidence type="ECO:0000256" key="4">
    <source>
        <dbReference type="ARBA" id="ARBA00022475"/>
    </source>
</evidence>
<evidence type="ECO:0000256" key="9">
    <source>
        <dbReference type="ARBA" id="ARBA00023047"/>
    </source>
</evidence>
<evidence type="ECO:0000256" key="5">
    <source>
        <dbReference type="ARBA" id="ARBA00022597"/>
    </source>
</evidence>
<dbReference type="InterPro" id="IPR000412">
    <property type="entry name" value="ABC_2_transport"/>
</dbReference>
<feature type="transmembrane region" description="Helical" evidence="11">
    <location>
        <begin position="226"/>
        <end position="245"/>
    </location>
</feature>
<dbReference type="InterPro" id="IPR013525">
    <property type="entry name" value="ABC2_TM"/>
</dbReference>
<evidence type="ECO:0000256" key="7">
    <source>
        <dbReference type="ARBA" id="ARBA00022903"/>
    </source>
</evidence>
<evidence type="ECO:0000256" key="11">
    <source>
        <dbReference type="RuleBase" id="RU361157"/>
    </source>
</evidence>
<keyword evidence="14" id="KW-1185">Reference proteome</keyword>
<dbReference type="Proteomes" id="UP001173801">
    <property type="component" value="Unassembled WGS sequence"/>
</dbReference>
<dbReference type="InterPro" id="IPR047817">
    <property type="entry name" value="ABC2_TM_bact-type"/>
</dbReference>
<evidence type="ECO:0000313" key="14">
    <source>
        <dbReference type="Proteomes" id="UP001173801"/>
    </source>
</evidence>
<dbReference type="RefSeq" id="WP_284938713.1">
    <property type="nucleotide sequence ID" value="NZ_JANURM010000028.1"/>
</dbReference>
<keyword evidence="4 11" id="KW-1003">Cell membrane</keyword>
<feature type="domain" description="ABC transmembrane type-2" evidence="12">
    <location>
        <begin position="26"/>
        <end position="247"/>
    </location>
</feature>
<evidence type="ECO:0000256" key="6">
    <source>
        <dbReference type="ARBA" id="ARBA00022692"/>
    </source>
</evidence>
<keyword evidence="6 11" id="KW-0812">Transmembrane</keyword>